<keyword evidence="10" id="KW-1185">Reference proteome</keyword>
<evidence type="ECO:0000256" key="3">
    <source>
        <dbReference type="ARBA" id="ARBA00022448"/>
    </source>
</evidence>
<evidence type="ECO:0000256" key="6">
    <source>
        <dbReference type="ARBA" id="ARBA00022989"/>
    </source>
</evidence>
<dbReference type="Proteomes" id="UP000294558">
    <property type="component" value="Unassembled WGS sequence"/>
</dbReference>
<keyword evidence="7 8" id="KW-0472">Membrane</keyword>
<evidence type="ECO:0000313" key="10">
    <source>
        <dbReference type="Proteomes" id="UP000294558"/>
    </source>
</evidence>
<feature type="transmembrane region" description="Helical" evidence="8">
    <location>
        <begin position="284"/>
        <end position="302"/>
    </location>
</feature>
<sequence length="367" mass="38439">MTTDDRPASSIPPREHPTRERVREWGSTAWRYVGILLAVSMTYTLVVAFSGLVVPLVLAAVVGTLCAPLVARLERHRVPRQVAALGLIAALLVLGFVALFVTVNGVVDEAIEIRAVMSDGVDQIDSWLPDGGFTSDAGALVDEVEDQGRPIFAGAASWATTIFSSAVAFGIGAFLALFMVYYILVDWTTVRGWLARHLGVSEPMGVLIIDDAVSVVRRGFGALTVTSVIITAVIGSAMVLLGLPLVASAVVVTFLMSYVPYLGAIVSGGFVLLIALGSGSTADVWIMLAVVLIAQNIIQTLVGNRLTSDRLKLHPLSSIVSSVTGVAIAGLLGAMLSAPALALGMAVAKRLRDPEMVLGEGVDPPVS</sequence>
<keyword evidence="3" id="KW-0813">Transport</keyword>
<dbReference type="GO" id="GO:0005886">
    <property type="term" value="C:plasma membrane"/>
    <property type="evidence" value="ECO:0007669"/>
    <property type="project" value="UniProtKB-SubCell"/>
</dbReference>
<comment type="similarity">
    <text evidence="2">Belongs to the autoinducer-2 exporter (AI-2E) (TC 2.A.86) family.</text>
</comment>
<dbReference type="PANTHER" id="PTHR21716">
    <property type="entry name" value="TRANSMEMBRANE PROTEIN"/>
    <property type="match status" value="1"/>
</dbReference>
<dbReference type="AlphaFoldDB" id="A0A4R7I5Y1"/>
<reference evidence="9 10" key="1">
    <citation type="submission" date="2019-03" db="EMBL/GenBank/DDBJ databases">
        <title>Sequencing the genomes of 1000 actinobacteria strains.</title>
        <authorList>
            <person name="Klenk H.-P."/>
        </authorList>
    </citation>
    <scope>NUCLEOTIDE SEQUENCE [LARGE SCALE GENOMIC DNA]</scope>
    <source>
        <strain evidence="9 10">DSM 18936</strain>
    </source>
</reference>
<evidence type="ECO:0000256" key="8">
    <source>
        <dbReference type="SAM" id="Phobius"/>
    </source>
</evidence>
<keyword evidence="4" id="KW-1003">Cell membrane</keyword>
<feature type="transmembrane region" description="Helical" evidence="8">
    <location>
        <begin position="52"/>
        <end position="71"/>
    </location>
</feature>
<feature type="transmembrane region" description="Helical" evidence="8">
    <location>
        <begin position="162"/>
        <end position="184"/>
    </location>
</feature>
<name>A0A4R7I5Y1_9ACTN</name>
<proteinExistence type="inferred from homology"/>
<dbReference type="InterPro" id="IPR002549">
    <property type="entry name" value="AI-2E-like"/>
</dbReference>
<evidence type="ECO:0000256" key="5">
    <source>
        <dbReference type="ARBA" id="ARBA00022692"/>
    </source>
</evidence>
<keyword evidence="6 8" id="KW-1133">Transmembrane helix</keyword>
<gene>
    <name evidence="9" type="ORF">BDK89_3729</name>
</gene>
<dbReference type="Pfam" id="PF01594">
    <property type="entry name" value="AI-2E_transport"/>
    <property type="match status" value="1"/>
</dbReference>
<evidence type="ECO:0000256" key="1">
    <source>
        <dbReference type="ARBA" id="ARBA00004651"/>
    </source>
</evidence>
<feature type="transmembrane region" description="Helical" evidence="8">
    <location>
        <begin position="227"/>
        <end position="252"/>
    </location>
</feature>
<feature type="transmembrane region" description="Helical" evidence="8">
    <location>
        <begin position="322"/>
        <end position="348"/>
    </location>
</feature>
<feature type="transmembrane region" description="Helical" evidence="8">
    <location>
        <begin position="83"/>
        <end position="107"/>
    </location>
</feature>
<evidence type="ECO:0000256" key="2">
    <source>
        <dbReference type="ARBA" id="ARBA00009773"/>
    </source>
</evidence>
<protein>
    <submittedName>
        <fullName evidence="9">Putative PurR-regulated permease PerM</fullName>
    </submittedName>
</protein>
<evidence type="ECO:0000313" key="9">
    <source>
        <dbReference type="EMBL" id="TDT18113.1"/>
    </source>
</evidence>
<organism evidence="9 10">
    <name type="scientific">Ilumatobacter fluminis</name>
    <dbReference type="NCBI Taxonomy" id="467091"/>
    <lineage>
        <taxon>Bacteria</taxon>
        <taxon>Bacillati</taxon>
        <taxon>Actinomycetota</taxon>
        <taxon>Acidimicrobiia</taxon>
        <taxon>Acidimicrobiales</taxon>
        <taxon>Ilumatobacteraceae</taxon>
        <taxon>Ilumatobacter</taxon>
    </lineage>
</organism>
<feature type="transmembrane region" description="Helical" evidence="8">
    <location>
        <begin position="29"/>
        <end position="46"/>
    </location>
</feature>
<dbReference type="PANTHER" id="PTHR21716:SF53">
    <property type="entry name" value="PERMEASE PERM-RELATED"/>
    <property type="match status" value="1"/>
</dbReference>
<dbReference type="RefSeq" id="WP_133870350.1">
    <property type="nucleotide sequence ID" value="NZ_SOAU01000001.1"/>
</dbReference>
<keyword evidence="5 8" id="KW-0812">Transmembrane</keyword>
<evidence type="ECO:0000256" key="4">
    <source>
        <dbReference type="ARBA" id="ARBA00022475"/>
    </source>
</evidence>
<dbReference type="EMBL" id="SOAU01000001">
    <property type="protein sequence ID" value="TDT18113.1"/>
    <property type="molecule type" value="Genomic_DNA"/>
</dbReference>
<evidence type="ECO:0000256" key="7">
    <source>
        <dbReference type="ARBA" id="ARBA00023136"/>
    </source>
</evidence>
<comment type="caution">
    <text evidence="9">The sequence shown here is derived from an EMBL/GenBank/DDBJ whole genome shotgun (WGS) entry which is preliminary data.</text>
</comment>
<accession>A0A4R7I5Y1</accession>
<comment type="subcellular location">
    <subcellularLocation>
        <location evidence="1">Cell membrane</location>
        <topology evidence="1">Multi-pass membrane protein</topology>
    </subcellularLocation>
</comment>
<feature type="transmembrane region" description="Helical" evidence="8">
    <location>
        <begin position="258"/>
        <end position="277"/>
    </location>
</feature>
<dbReference type="OrthoDB" id="9784366at2"/>